<dbReference type="EMBL" id="CM035435">
    <property type="protein sequence ID" value="KAH7290574.1"/>
    <property type="molecule type" value="Genomic_DNA"/>
</dbReference>
<organism evidence="6 7">
    <name type="scientific">Ceratopteris richardii</name>
    <name type="common">Triangle waterfern</name>
    <dbReference type="NCBI Taxonomy" id="49495"/>
    <lineage>
        <taxon>Eukaryota</taxon>
        <taxon>Viridiplantae</taxon>
        <taxon>Streptophyta</taxon>
        <taxon>Embryophyta</taxon>
        <taxon>Tracheophyta</taxon>
        <taxon>Polypodiopsida</taxon>
        <taxon>Polypodiidae</taxon>
        <taxon>Polypodiales</taxon>
        <taxon>Pteridineae</taxon>
        <taxon>Pteridaceae</taxon>
        <taxon>Parkerioideae</taxon>
        <taxon>Ceratopteris</taxon>
    </lineage>
</organism>
<name>A0A8T2R447_CERRI</name>
<feature type="region of interest" description="Disordered" evidence="4">
    <location>
        <begin position="247"/>
        <end position="296"/>
    </location>
</feature>
<dbReference type="Pfam" id="PF02902">
    <property type="entry name" value="Peptidase_C48"/>
    <property type="match status" value="1"/>
</dbReference>
<dbReference type="GO" id="GO:0008234">
    <property type="term" value="F:cysteine-type peptidase activity"/>
    <property type="evidence" value="ECO:0007669"/>
    <property type="project" value="InterPro"/>
</dbReference>
<evidence type="ECO:0000313" key="7">
    <source>
        <dbReference type="Proteomes" id="UP000825935"/>
    </source>
</evidence>
<dbReference type="SUPFAM" id="SSF54001">
    <property type="entry name" value="Cysteine proteinases"/>
    <property type="match status" value="1"/>
</dbReference>
<feature type="compositionally biased region" description="Basic and acidic residues" evidence="4">
    <location>
        <begin position="259"/>
        <end position="269"/>
    </location>
</feature>
<dbReference type="GO" id="GO:0006508">
    <property type="term" value="P:proteolysis"/>
    <property type="evidence" value="ECO:0007669"/>
    <property type="project" value="UniProtKB-KW"/>
</dbReference>
<sequence length="296" mass="33885">MCVWDILSTMVAHCITVDRKREREGEMCVCGYSINFGSSLGHSRYEDTRQCSVLDVNGTQRHLEISDSVVNISLRVLLQQCEEAVQRKVFILDPLVTQCFLHKHGDAKSFLRGFTEEVECVIYPYIEKGHWSLIIVDFNAYQALFLNSLPSQHGNCKVAAKLLKMHIDQNFPGIAKMNEQKQFGYSQIHVPLQRDSTSCGWRVIANAVRFLERRFHKPELNLSDYPEAWIILIRERAINSIMKHAICPYDPDSPPPPPPDKKQSEDKKKGLPLHSPLKHMNNIKSQAESSKKGQKQ</sequence>
<proteinExistence type="inferred from homology"/>
<comment type="similarity">
    <text evidence="1">Belongs to the peptidase C48 family.</text>
</comment>
<comment type="caution">
    <text evidence="6">The sequence shown here is derived from an EMBL/GenBank/DDBJ whole genome shotgun (WGS) entry which is preliminary data.</text>
</comment>
<evidence type="ECO:0000256" key="2">
    <source>
        <dbReference type="ARBA" id="ARBA00022670"/>
    </source>
</evidence>
<keyword evidence="2" id="KW-0645">Protease</keyword>
<dbReference type="OrthoDB" id="5065855at2759"/>
<keyword evidence="3" id="KW-0378">Hydrolase</keyword>
<evidence type="ECO:0000256" key="4">
    <source>
        <dbReference type="SAM" id="MobiDB-lite"/>
    </source>
</evidence>
<feature type="domain" description="Ubiquitin-like protease family profile" evidence="5">
    <location>
        <begin position="49"/>
        <end position="210"/>
    </location>
</feature>
<evidence type="ECO:0000259" key="5">
    <source>
        <dbReference type="PROSITE" id="PS50600"/>
    </source>
</evidence>
<evidence type="ECO:0000313" key="6">
    <source>
        <dbReference type="EMBL" id="KAH7290574.1"/>
    </source>
</evidence>
<dbReference type="Gene3D" id="3.40.395.10">
    <property type="entry name" value="Adenoviral Proteinase, Chain A"/>
    <property type="match status" value="1"/>
</dbReference>
<evidence type="ECO:0000256" key="3">
    <source>
        <dbReference type="ARBA" id="ARBA00022801"/>
    </source>
</evidence>
<accession>A0A8T2R447</accession>
<evidence type="ECO:0000256" key="1">
    <source>
        <dbReference type="ARBA" id="ARBA00005234"/>
    </source>
</evidence>
<dbReference type="PROSITE" id="PS50600">
    <property type="entry name" value="ULP_PROTEASE"/>
    <property type="match status" value="1"/>
</dbReference>
<gene>
    <name evidence="6" type="ORF">KP509_30G054600</name>
</gene>
<keyword evidence="7" id="KW-1185">Reference proteome</keyword>
<reference evidence="6" key="1">
    <citation type="submission" date="2021-08" db="EMBL/GenBank/DDBJ databases">
        <title>WGS assembly of Ceratopteris richardii.</title>
        <authorList>
            <person name="Marchant D.B."/>
            <person name="Chen G."/>
            <person name="Jenkins J."/>
            <person name="Shu S."/>
            <person name="Leebens-Mack J."/>
            <person name="Grimwood J."/>
            <person name="Schmutz J."/>
            <person name="Soltis P."/>
            <person name="Soltis D."/>
            <person name="Chen Z.-H."/>
        </authorList>
    </citation>
    <scope>NUCLEOTIDE SEQUENCE</scope>
    <source>
        <strain evidence="6">Whitten #5841</strain>
        <tissue evidence="6">Leaf</tissue>
    </source>
</reference>
<dbReference type="AlphaFoldDB" id="A0A8T2R447"/>
<dbReference type="Proteomes" id="UP000825935">
    <property type="component" value="Chromosome 30"/>
</dbReference>
<dbReference type="InterPro" id="IPR003653">
    <property type="entry name" value="Peptidase_C48_C"/>
</dbReference>
<dbReference type="InterPro" id="IPR038765">
    <property type="entry name" value="Papain-like_cys_pep_sf"/>
</dbReference>
<protein>
    <recommendedName>
        <fullName evidence="5">Ubiquitin-like protease family profile domain-containing protein</fullName>
    </recommendedName>
</protein>